<dbReference type="SUPFAM" id="SSF57850">
    <property type="entry name" value="RING/U-box"/>
    <property type="match status" value="1"/>
</dbReference>
<feature type="region of interest" description="Disordered" evidence="9">
    <location>
        <begin position="392"/>
        <end position="456"/>
    </location>
</feature>
<evidence type="ECO:0000256" key="5">
    <source>
        <dbReference type="ARBA" id="ARBA00022723"/>
    </source>
</evidence>
<dbReference type="Gene3D" id="3.30.40.10">
    <property type="entry name" value="Zinc/RING finger domain, C3HC4 (zinc finger)"/>
    <property type="match status" value="1"/>
</dbReference>
<dbReference type="RefSeq" id="XP_014570035.1">
    <property type="nucleotide sequence ID" value="XM_014714549.1"/>
</dbReference>
<evidence type="ECO:0000256" key="8">
    <source>
        <dbReference type="PROSITE-ProRule" id="PRU00175"/>
    </source>
</evidence>
<dbReference type="STRING" id="764103.G7DY66"/>
<dbReference type="GO" id="GO:0043022">
    <property type="term" value="F:ribosome binding"/>
    <property type="evidence" value="ECO:0007669"/>
    <property type="project" value="TreeGrafter"/>
</dbReference>
<evidence type="ECO:0000313" key="11">
    <source>
        <dbReference type="EMBL" id="GAA95526.1"/>
    </source>
</evidence>
<feature type="domain" description="RING-type" evidence="10">
    <location>
        <begin position="81"/>
        <end position="121"/>
    </location>
</feature>
<dbReference type="GO" id="GO:0008270">
    <property type="term" value="F:zinc ion binding"/>
    <property type="evidence" value="ECO:0007669"/>
    <property type="project" value="UniProtKB-KW"/>
</dbReference>
<evidence type="ECO:0000313" key="12">
    <source>
        <dbReference type="Proteomes" id="UP000009131"/>
    </source>
</evidence>
<evidence type="ECO:0000256" key="3">
    <source>
        <dbReference type="ARBA" id="ARBA00022553"/>
    </source>
</evidence>
<evidence type="ECO:0000256" key="2">
    <source>
        <dbReference type="ARBA" id="ARBA00022490"/>
    </source>
</evidence>
<gene>
    <name evidence="11" type="primary">Mo02181</name>
    <name evidence="11" type="ORF">E5Q_02181</name>
</gene>
<feature type="compositionally biased region" description="Polar residues" evidence="9">
    <location>
        <begin position="627"/>
        <end position="648"/>
    </location>
</feature>
<keyword evidence="3" id="KW-0597">Phosphoprotein</keyword>
<dbReference type="PANTHER" id="PTHR22938">
    <property type="entry name" value="ZINC FINGER PROTEIN 598"/>
    <property type="match status" value="1"/>
</dbReference>
<evidence type="ECO:0000259" key="10">
    <source>
        <dbReference type="PROSITE" id="PS50089"/>
    </source>
</evidence>
<reference evidence="11 12" key="2">
    <citation type="journal article" date="2012" name="Open Biol.">
        <title>Characteristics of nucleosomes and linker DNA regions on the genome of the basidiomycete Mixia osmundae revealed by mono- and dinucleosome mapping.</title>
        <authorList>
            <person name="Nishida H."/>
            <person name="Kondo S."/>
            <person name="Matsumoto T."/>
            <person name="Suzuki Y."/>
            <person name="Yoshikawa H."/>
            <person name="Taylor T.D."/>
            <person name="Sugiyama J."/>
        </authorList>
    </citation>
    <scope>NUCLEOTIDE SEQUENCE [LARGE SCALE GENOMIC DNA]</scope>
    <source>
        <strain evidence="12">CBS 9802 / IAM 14324 / JCM 22182 / KY 12970</strain>
    </source>
</reference>
<protein>
    <recommendedName>
        <fullName evidence="10">RING-type domain-containing protein</fullName>
    </recommendedName>
</protein>
<dbReference type="GO" id="GO:0016567">
    <property type="term" value="P:protein ubiquitination"/>
    <property type="evidence" value="ECO:0007669"/>
    <property type="project" value="TreeGrafter"/>
</dbReference>
<dbReference type="eggNOG" id="KOG2231">
    <property type="taxonomic scope" value="Eukaryota"/>
</dbReference>
<dbReference type="InterPro" id="IPR044288">
    <property type="entry name" value="ZNF598/HEL2"/>
</dbReference>
<dbReference type="OrthoDB" id="3838338at2759"/>
<feature type="region of interest" description="Disordered" evidence="9">
    <location>
        <begin position="714"/>
        <end position="733"/>
    </location>
</feature>
<comment type="subcellular location">
    <subcellularLocation>
        <location evidence="1">Cytoplasm</location>
    </subcellularLocation>
</comment>
<evidence type="ECO:0000256" key="7">
    <source>
        <dbReference type="ARBA" id="ARBA00022833"/>
    </source>
</evidence>
<name>G7DY66_MIXOS</name>
<organism evidence="11 12">
    <name type="scientific">Mixia osmundae (strain CBS 9802 / IAM 14324 / JCM 22182 / KY 12970)</name>
    <dbReference type="NCBI Taxonomy" id="764103"/>
    <lineage>
        <taxon>Eukaryota</taxon>
        <taxon>Fungi</taxon>
        <taxon>Dikarya</taxon>
        <taxon>Basidiomycota</taxon>
        <taxon>Pucciniomycotina</taxon>
        <taxon>Mixiomycetes</taxon>
        <taxon>Mixiales</taxon>
        <taxon>Mixiaceae</taxon>
        <taxon>Mixia</taxon>
    </lineage>
</organism>
<dbReference type="PROSITE" id="PS50089">
    <property type="entry name" value="ZF_RING_2"/>
    <property type="match status" value="1"/>
</dbReference>
<dbReference type="GO" id="GO:0005737">
    <property type="term" value="C:cytoplasm"/>
    <property type="evidence" value="ECO:0007669"/>
    <property type="project" value="UniProtKB-SubCell"/>
</dbReference>
<keyword evidence="4" id="KW-0808">Transferase</keyword>
<sequence>MSQAGGTGTNLNGTSKPPSSKHRHRPKPARSKPPKPSSSSPTNNNVVPALAQPQTKPSEDMFGTSTPVYDRAAEEEEEDVCLICAEPIRFYALGTCSHRTCHICSIRLRALYKQKACTICKTELPHVVFTVSPDAPYSAYDINQIAFRDKVLDIYFETSAMLEETLALLKFNCPWSSYTSLSAATAAAQTTAPEIDDKGKAREHVDIAQIKQGECDILSTGWSDLKRHVKKHNRVLCDLCVANKKMFSHEHTLFTPATLQSHMRYGDAAPGAGDDAEATGFTGHPACDFCRINYYDSDQLYSHCRKEHEQCFICVRNEWGRYQYFRDFKELEGHFATEHFACHAPTCLAQRFVVFETEIDLQAHQVESHGAEMPSDQRSRLGARRLDIDIHYNNAPASSSSRPRPPKRNGPGPKPMVLPGRGHLPGEDEPHLHRVVPGSQRPSRPNFQASLTPANASNHTTAVDPVQERHASLLQKVASAVSGSDGKITAFKTAVRSFRAGEMAAEDLVDTIWHILNRATDVAAEIINDMAELLDNDDKARDVTRAWRNFSIAHDSFPSLTPLAPTRTEGGQQVSWQSGQRARPQKTGQRNAAIWASVDRAATRSDAFPSLPKSRAQPIPGLRKGTTPWSTSSVAAQQTRMTSHQPSPRVSPGPSFPAMSSLSVSTPVSRPLELQAPPSGHVPHASQFPGLPQSTAHARRKIELEKLRKANAMIASPWQTSNSSTRSPSPEFEQLRIDEEPAVRTPVASKQSKKPKKQLLFTNSRI</sequence>
<accession>G7DY66</accession>
<feature type="compositionally biased region" description="Basic residues" evidence="9">
    <location>
        <begin position="19"/>
        <end position="33"/>
    </location>
</feature>
<evidence type="ECO:0000256" key="1">
    <source>
        <dbReference type="ARBA" id="ARBA00004496"/>
    </source>
</evidence>
<dbReference type="EMBL" id="BABT02000062">
    <property type="protein sequence ID" value="GAA95526.1"/>
    <property type="molecule type" value="Genomic_DNA"/>
</dbReference>
<reference evidence="11 12" key="1">
    <citation type="journal article" date="2011" name="J. Gen. Appl. Microbiol.">
        <title>Draft genome sequencing of the enigmatic basidiomycete Mixia osmundae.</title>
        <authorList>
            <person name="Nishida H."/>
            <person name="Nagatsuka Y."/>
            <person name="Sugiyama J."/>
        </authorList>
    </citation>
    <scope>NUCLEOTIDE SEQUENCE [LARGE SCALE GENOMIC DNA]</scope>
    <source>
        <strain evidence="12">CBS 9802 / IAM 14324 / JCM 22182 / KY 12970</strain>
    </source>
</reference>
<keyword evidence="7" id="KW-0862">Zinc</keyword>
<dbReference type="GO" id="GO:0061630">
    <property type="term" value="F:ubiquitin protein ligase activity"/>
    <property type="evidence" value="ECO:0007669"/>
    <property type="project" value="InterPro"/>
</dbReference>
<comment type="caution">
    <text evidence="11">The sequence shown here is derived from an EMBL/GenBank/DDBJ whole genome shotgun (WGS) entry which is preliminary data.</text>
</comment>
<keyword evidence="12" id="KW-1185">Reference proteome</keyword>
<feature type="compositionally biased region" description="Polar residues" evidence="9">
    <location>
        <begin position="717"/>
        <end position="728"/>
    </location>
</feature>
<dbReference type="Proteomes" id="UP000009131">
    <property type="component" value="Unassembled WGS sequence"/>
</dbReference>
<feature type="compositionally biased region" description="Polar residues" evidence="9">
    <location>
        <begin position="9"/>
        <end position="18"/>
    </location>
</feature>
<feature type="region of interest" description="Disordered" evidence="9">
    <location>
        <begin position="558"/>
        <end position="591"/>
    </location>
</feature>
<feature type="compositionally biased region" description="Low complexity" evidence="9">
    <location>
        <begin position="393"/>
        <end position="402"/>
    </location>
</feature>
<keyword evidence="2" id="KW-0963">Cytoplasm</keyword>
<dbReference type="PANTHER" id="PTHR22938:SF0">
    <property type="entry name" value="E3 UBIQUITIN-PROTEIN LIGASE ZNF598"/>
    <property type="match status" value="1"/>
</dbReference>
<feature type="compositionally biased region" description="Polar residues" evidence="9">
    <location>
        <begin position="569"/>
        <end position="590"/>
    </location>
</feature>
<dbReference type="Pfam" id="PF25447">
    <property type="entry name" value="RING_ZNF598"/>
    <property type="match status" value="1"/>
</dbReference>
<evidence type="ECO:0000256" key="6">
    <source>
        <dbReference type="ARBA" id="ARBA00022771"/>
    </source>
</evidence>
<feature type="region of interest" description="Disordered" evidence="9">
    <location>
        <begin position="739"/>
        <end position="766"/>
    </location>
</feature>
<dbReference type="InterPro" id="IPR057634">
    <property type="entry name" value="PAH_ZNF598/HEL2"/>
</dbReference>
<feature type="compositionally biased region" description="Polar residues" evidence="9">
    <location>
        <begin position="42"/>
        <end position="56"/>
    </location>
</feature>
<keyword evidence="5" id="KW-0479">Metal-binding</keyword>
<dbReference type="Pfam" id="PF23202">
    <property type="entry name" value="PAH_ZNF598"/>
    <property type="match status" value="1"/>
</dbReference>
<dbReference type="HOGENOM" id="CLU_008515_0_0_1"/>
<feature type="region of interest" description="Disordered" evidence="9">
    <location>
        <begin position="604"/>
        <end position="663"/>
    </location>
</feature>
<dbReference type="AlphaFoldDB" id="G7DY66"/>
<dbReference type="InterPro" id="IPR056437">
    <property type="entry name" value="Znf-C2H2_ZNF598/HEL2"/>
</dbReference>
<dbReference type="InterPro" id="IPR041888">
    <property type="entry name" value="RING-HC_ZNF598/HEL2"/>
</dbReference>
<dbReference type="Pfam" id="PF23230">
    <property type="entry name" value="zf-C2H2_13"/>
    <property type="match status" value="1"/>
</dbReference>
<dbReference type="InterPro" id="IPR001841">
    <property type="entry name" value="Znf_RING"/>
</dbReference>
<dbReference type="GO" id="GO:0072344">
    <property type="term" value="P:rescue of stalled ribosome"/>
    <property type="evidence" value="ECO:0007669"/>
    <property type="project" value="InterPro"/>
</dbReference>
<keyword evidence="6 8" id="KW-0863">Zinc-finger</keyword>
<dbReference type="FunCoup" id="G7DY66">
    <property type="interactions" value="67"/>
</dbReference>
<dbReference type="OMA" id="VFTHEHT"/>
<feature type="compositionally biased region" description="Polar residues" evidence="9">
    <location>
        <begin position="440"/>
        <end position="456"/>
    </location>
</feature>
<evidence type="ECO:0000256" key="9">
    <source>
        <dbReference type="SAM" id="MobiDB-lite"/>
    </source>
</evidence>
<evidence type="ECO:0000256" key="4">
    <source>
        <dbReference type="ARBA" id="ARBA00022679"/>
    </source>
</evidence>
<dbReference type="InterPro" id="IPR013083">
    <property type="entry name" value="Znf_RING/FYVE/PHD"/>
</dbReference>
<feature type="region of interest" description="Disordered" evidence="9">
    <location>
        <begin position="1"/>
        <end position="65"/>
    </location>
</feature>
<proteinExistence type="predicted"/>
<dbReference type="CDD" id="cd16615">
    <property type="entry name" value="RING-HC_ZNF598"/>
    <property type="match status" value="1"/>
</dbReference>
<dbReference type="InParanoid" id="G7DY66"/>